<name>A0AAD7WIY8_9TELE</name>
<reference evidence="2" key="1">
    <citation type="journal article" date="2023" name="Science">
        <title>Genome structures resolve the early diversification of teleost fishes.</title>
        <authorList>
            <person name="Parey E."/>
            <person name="Louis A."/>
            <person name="Montfort J."/>
            <person name="Bouchez O."/>
            <person name="Roques C."/>
            <person name="Iampietro C."/>
            <person name="Lluch J."/>
            <person name="Castinel A."/>
            <person name="Donnadieu C."/>
            <person name="Desvignes T."/>
            <person name="Floi Bucao C."/>
            <person name="Jouanno E."/>
            <person name="Wen M."/>
            <person name="Mejri S."/>
            <person name="Dirks R."/>
            <person name="Jansen H."/>
            <person name="Henkel C."/>
            <person name="Chen W.J."/>
            <person name="Zahm M."/>
            <person name="Cabau C."/>
            <person name="Klopp C."/>
            <person name="Thompson A.W."/>
            <person name="Robinson-Rechavi M."/>
            <person name="Braasch I."/>
            <person name="Lecointre G."/>
            <person name="Bobe J."/>
            <person name="Postlethwait J.H."/>
            <person name="Berthelot C."/>
            <person name="Roest Crollius H."/>
            <person name="Guiguen Y."/>
        </authorList>
    </citation>
    <scope>NUCLEOTIDE SEQUENCE</scope>
    <source>
        <strain evidence="2">NC1722</strain>
    </source>
</reference>
<evidence type="ECO:0000313" key="3">
    <source>
        <dbReference type="Proteomes" id="UP001221898"/>
    </source>
</evidence>
<keyword evidence="3" id="KW-1185">Reference proteome</keyword>
<accession>A0AAD7WIY8</accession>
<proteinExistence type="predicted"/>
<sequence>MEWLRKNLLDCSIPFLKMARKADLLAIYQQSLHAWGHRRGRQQKKDAPRKSGPALVEPVPGFRNQNRRFRVNENEFLSAVRLFIFYAP</sequence>
<organism evidence="2 3">
    <name type="scientific">Aldrovandia affinis</name>
    <dbReference type="NCBI Taxonomy" id="143900"/>
    <lineage>
        <taxon>Eukaryota</taxon>
        <taxon>Metazoa</taxon>
        <taxon>Chordata</taxon>
        <taxon>Craniata</taxon>
        <taxon>Vertebrata</taxon>
        <taxon>Euteleostomi</taxon>
        <taxon>Actinopterygii</taxon>
        <taxon>Neopterygii</taxon>
        <taxon>Teleostei</taxon>
        <taxon>Notacanthiformes</taxon>
        <taxon>Halosauridae</taxon>
        <taxon>Aldrovandia</taxon>
    </lineage>
</organism>
<protein>
    <submittedName>
        <fullName evidence="2">Uncharacterized protein</fullName>
    </submittedName>
</protein>
<gene>
    <name evidence="2" type="ORF">AAFF_G00421800</name>
</gene>
<dbReference type="AlphaFoldDB" id="A0AAD7WIY8"/>
<feature type="region of interest" description="Disordered" evidence="1">
    <location>
        <begin position="36"/>
        <end position="57"/>
    </location>
</feature>
<comment type="caution">
    <text evidence="2">The sequence shown here is derived from an EMBL/GenBank/DDBJ whole genome shotgun (WGS) entry which is preliminary data.</text>
</comment>
<evidence type="ECO:0000313" key="2">
    <source>
        <dbReference type="EMBL" id="KAJ8398652.1"/>
    </source>
</evidence>
<dbReference type="EMBL" id="JAINUG010000089">
    <property type="protein sequence ID" value="KAJ8398652.1"/>
    <property type="molecule type" value="Genomic_DNA"/>
</dbReference>
<dbReference type="Proteomes" id="UP001221898">
    <property type="component" value="Unassembled WGS sequence"/>
</dbReference>
<evidence type="ECO:0000256" key="1">
    <source>
        <dbReference type="SAM" id="MobiDB-lite"/>
    </source>
</evidence>